<feature type="domain" description="Fungal-type protein kinase" evidence="2">
    <location>
        <begin position="567"/>
        <end position="668"/>
    </location>
</feature>
<evidence type="ECO:0000313" key="4">
    <source>
        <dbReference type="Proteomes" id="UP000027073"/>
    </source>
</evidence>
<dbReference type="AlphaFoldDB" id="A0A067N7T6"/>
<evidence type="ECO:0000313" key="3">
    <source>
        <dbReference type="EMBL" id="KDQ24103.1"/>
    </source>
</evidence>
<evidence type="ECO:0000259" key="2">
    <source>
        <dbReference type="Pfam" id="PF17667"/>
    </source>
</evidence>
<organism evidence="3 4">
    <name type="scientific">Pleurotus ostreatus (strain PC15)</name>
    <name type="common">Oyster mushroom</name>
    <dbReference type="NCBI Taxonomy" id="1137138"/>
    <lineage>
        <taxon>Eukaryota</taxon>
        <taxon>Fungi</taxon>
        <taxon>Dikarya</taxon>
        <taxon>Basidiomycota</taxon>
        <taxon>Agaricomycotina</taxon>
        <taxon>Agaricomycetes</taxon>
        <taxon>Agaricomycetidae</taxon>
        <taxon>Agaricales</taxon>
        <taxon>Pleurotineae</taxon>
        <taxon>Pleurotaceae</taxon>
        <taxon>Pleurotus</taxon>
    </lineage>
</organism>
<proteinExistence type="predicted"/>
<feature type="compositionally biased region" description="Basic and acidic residues" evidence="1">
    <location>
        <begin position="253"/>
        <end position="263"/>
    </location>
</feature>
<feature type="region of interest" description="Disordered" evidence="1">
    <location>
        <begin position="739"/>
        <end position="758"/>
    </location>
</feature>
<dbReference type="InterPro" id="IPR040976">
    <property type="entry name" value="Pkinase_fungal"/>
</dbReference>
<dbReference type="Pfam" id="PF17667">
    <property type="entry name" value="Pkinase_fungal"/>
    <property type="match status" value="2"/>
</dbReference>
<dbReference type="EMBL" id="KL198012">
    <property type="protein sequence ID" value="KDQ24103.1"/>
    <property type="molecule type" value="Genomic_DNA"/>
</dbReference>
<dbReference type="VEuPathDB" id="FungiDB:PLEOSDRAFT_170780"/>
<dbReference type="Proteomes" id="UP000027073">
    <property type="component" value="Unassembled WGS sequence"/>
</dbReference>
<dbReference type="InParanoid" id="A0A067N7T6"/>
<feature type="compositionally biased region" description="Low complexity" evidence="1">
    <location>
        <begin position="264"/>
        <end position="287"/>
    </location>
</feature>
<evidence type="ECO:0000256" key="1">
    <source>
        <dbReference type="SAM" id="MobiDB-lite"/>
    </source>
</evidence>
<gene>
    <name evidence="3" type="ORF">PLEOSDRAFT_170780</name>
</gene>
<feature type="compositionally biased region" description="Acidic residues" evidence="1">
    <location>
        <begin position="741"/>
        <end position="752"/>
    </location>
</feature>
<name>A0A067N7T6_PLEO1</name>
<feature type="region of interest" description="Disordered" evidence="1">
    <location>
        <begin position="248"/>
        <end position="296"/>
    </location>
</feature>
<reference evidence="4" key="1">
    <citation type="journal article" date="2014" name="Proc. Natl. Acad. Sci. U.S.A.">
        <title>Extensive sampling of basidiomycete genomes demonstrates inadequacy of the white-rot/brown-rot paradigm for wood decay fungi.</title>
        <authorList>
            <person name="Riley R."/>
            <person name="Salamov A.A."/>
            <person name="Brown D.W."/>
            <person name="Nagy L.G."/>
            <person name="Floudas D."/>
            <person name="Held B.W."/>
            <person name="Levasseur A."/>
            <person name="Lombard V."/>
            <person name="Morin E."/>
            <person name="Otillar R."/>
            <person name="Lindquist E.A."/>
            <person name="Sun H."/>
            <person name="LaButti K.M."/>
            <person name="Schmutz J."/>
            <person name="Jabbour D."/>
            <person name="Luo H."/>
            <person name="Baker S.E."/>
            <person name="Pisabarro A.G."/>
            <person name="Walton J.D."/>
            <person name="Blanchette R.A."/>
            <person name="Henrissat B."/>
            <person name="Martin F."/>
            <person name="Cullen D."/>
            <person name="Hibbett D.S."/>
            <person name="Grigoriev I.V."/>
        </authorList>
    </citation>
    <scope>NUCLEOTIDE SEQUENCE [LARGE SCALE GENOMIC DNA]</scope>
    <source>
        <strain evidence="4">PC15</strain>
    </source>
</reference>
<dbReference type="PANTHER" id="PTHR38248:SF2">
    <property type="entry name" value="FUNK1 11"/>
    <property type="match status" value="1"/>
</dbReference>
<dbReference type="HOGENOM" id="CLU_328756_0_0_1"/>
<protein>
    <recommendedName>
        <fullName evidence="2">Fungal-type protein kinase domain-containing protein</fullName>
    </recommendedName>
</protein>
<dbReference type="PANTHER" id="PTHR38248">
    <property type="entry name" value="FUNK1 6"/>
    <property type="match status" value="1"/>
</dbReference>
<feature type="domain" description="Fungal-type protein kinase" evidence="2">
    <location>
        <begin position="316"/>
        <end position="506"/>
    </location>
</feature>
<dbReference type="OrthoDB" id="5569250at2759"/>
<dbReference type="InterPro" id="IPR011009">
    <property type="entry name" value="Kinase-like_dom_sf"/>
</dbReference>
<accession>A0A067N7T6</accession>
<dbReference type="Gene3D" id="1.10.510.10">
    <property type="entry name" value="Transferase(Phosphotransferase) domain 1"/>
    <property type="match status" value="1"/>
</dbReference>
<sequence>MTLSTPSKHKLARNDKAGNQLARLKDLATTLLEETSVAQVCDFDDFLRAFVFRCLRDEFSLETLQDEIEKLERSDLDEGQTSDRLHLLQKERHDALQDYLEQCLTAVLPLANDESIRKLLSEYLTSFSSVDRDRYAPYVNLCNKALSLLKNVHLPLRSPTATDLQYRRLDPSVFKSHTETDNAHRKPDVGKAGEYVVKALGSALDKAPDKGAEPEFDSFFGLEEFKAIGSPSEQACVAIKEAFATTSRRVHVRQQDNEIDEVHPSPVSGSSPSMSAVPPSTPPATGSRPSKRKLEATNNLTSGKKLCLGFDKEETELRKESSNSKNFDGRVQCAAYALEMLSQNPGIQHTINLLHIVSHSLVDDCLFIWYFDREGIVRSNGISFIADFPRALVLIALFQRFTPEDWGRNETFNCPPNTASFNVSLDDPLLRDTYNPRNFQGLKIKCSDEDYLSPRPRCLGGRATRVLPCEPKLKDGARLMESLIVKISHPEARRTHEGKTMRGIRNIANKYDASMTDHLPELLYYADVHGTDTGRIRSLIRQPGNGYRIMRILAMKRLEKISSLDAPSFIRAWLDAVTCHAFLWKHGVEHGDPSLYNIMCHPETHRGVLTDFDLSILQWEDRVPGCDRMGTVPFMAFELLKEGYWSGDIIRYYHHELEAFIWCLPFMCLGGFVADSKCHRVIADWVKASPEECRGMKTNFSADALDYSSYVPPSFAACYQLAIQLCYTANDAYTKFSRIGEDDEDNDDDNEEHEPSPATRSLGLWTEFLGTLKKKKWQKPKSTSAQMLDAADIASLIKRLESHQPYFDGLDADRRSELQESFIADSEPPALRLQAPKLKDRMKGRQDPSTELDSYPLFFGKAMYGKIFGPRGGG</sequence>
<dbReference type="SUPFAM" id="SSF56112">
    <property type="entry name" value="Protein kinase-like (PK-like)"/>
    <property type="match status" value="1"/>
</dbReference>